<dbReference type="GO" id="GO:0009507">
    <property type="term" value="C:chloroplast"/>
    <property type="evidence" value="ECO:0007669"/>
    <property type="project" value="UniProtKB-SubCell"/>
</dbReference>
<dbReference type="InterPro" id="IPR000894">
    <property type="entry name" value="RuBisCO_ssu_dom"/>
</dbReference>
<dbReference type="GO" id="GO:0019253">
    <property type="term" value="P:reductive pentose-phosphate cycle"/>
    <property type="evidence" value="ECO:0007669"/>
    <property type="project" value="UniProtKB-UniRule"/>
</dbReference>
<name>A0AAE0BGB1_9CHLO</name>
<dbReference type="PRINTS" id="PR00152">
    <property type="entry name" value="RUBISCOSMALL"/>
</dbReference>
<evidence type="ECO:0000256" key="5">
    <source>
        <dbReference type="ARBA" id="ARBA00023238"/>
    </source>
</evidence>
<keyword evidence="5 9" id="KW-0601">Photorespiration</keyword>
<dbReference type="Pfam" id="PF00101">
    <property type="entry name" value="RuBisCO_small"/>
    <property type="match status" value="1"/>
</dbReference>
<evidence type="ECO:0000256" key="3">
    <source>
        <dbReference type="ARBA" id="ARBA00022567"/>
    </source>
</evidence>
<accession>A0AAE0BGB1</accession>
<gene>
    <name evidence="9" type="primary">RBCS</name>
    <name evidence="12" type="ORF">CYMTET_53810</name>
</gene>
<proteinExistence type="inferred from homology"/>
<keyword evidence="13" id="KW-1185">Reference proteome</keyword>
<keyword evidence="1 9" id="KW-0150">Chloroplast</keyword>
<reference evidence="12 13" key="1">
    <citation type="journal article" date="2015" name="Genome Biol. Evol.">
        <title>Comparative Genomics of a Bacterivorous Green Alga Reveals Evolutionary Causalities and Consequences of Phago-Mixotrophic Mode of Nutrition.</title>
        <authorList>
            <person name="Burns J.A."/>
            <person name="Paasch A."/>
            <person name="Narechania A."/>
            <person name="Kim E."/>
        </authorList>
    </citation>
    <scope>NUCLEOTIDE SEQUENCE [LARGE SCALE GENOMIC DNA]</scope>
    <source>
        <strain evidence="12 13">PLY_AMNH</strain>
    </source>
</reference>
<evidence type="ECO:0000256" key="2">
    <source>
        <dbReference type="ARBA" id="ARBA00022531"/>
    </source>
</evidence>
<sequence>MAAIASMNIAPVRAFNGLKGEQSAKAAFKVTNGFKTSAMMVWTPVDNKFFETMSYLPPLTNEEIARQVTYITSNGWTPCLEFSESDMAYTINHGPDGIVSSASCGYYSNRYWTMWKLPMFGCTDSSQVLAEVAKCSMAFPNAYVRIAGFDNVKQVQCASFLVYRPIGGAAKAVNARSV</sequence>
<dbReference type="AlphaFoldDB" id="A0AAE0BGB1"/>
<evidence type="ECO:0000256" key="9">
    <source>
        <dbReference type="HAMAP-Rule" id="MF_00860"/>
    </source>
</evidence>
<dbReference type="Proteomes" id="UP001190700">
    <property type="component" value="Unassembled WGS sequence"/>
</dbReference>
<dbReference type="InterPro" id="IPR036385">
    <property type="entry name" value="RuBisCO_ssu_sf"/>
</dbReference>
<keyword evidence="3 9" id="KW-0113">Calvin cycle</keyword>
<dbReference type="PANTHER" id="PTHR31262:SF0">
    <property type="entry name" value="RIBULOSE BISPHOSPHATE CARBOXYLASE SMALL SUBUNIT, CHLOROPLASTIC 1"/>
    <property type="match status" value="1"/>
</dbReference>
<feature type="domain" description="Ribulose bisphosphate carboxylase small subunit" evidence="11">
    <location>
        <begin position="49"/>
        <end position="165"/>
    </location>
</feature>
<comment type="similarity">
    <text evidence="9 10">Belongs to the RuBisCO small chain family.</text>
</comment>
<dbReference type="SMART" id="SM00961">
    <property type="entry name" value="RuBisCO_small"/>
    <property type="match status" value="1"/>
</dbReference>
<organism evidence="12 13">
    <name type="scientific">Cymbomonas tetramitiformis</name>
    <dbReference type="NCBI Taxonomy" id="36881"/>
    <lineage>
        <taxon>Eukaryota</taxon>
        <taxon>Viridiplantae</taxon>
        <taxon>Chlorophyta</taxon>
        <taxon>Pyramimonadophyceae</taxon>
        <taxon>Pyramimonadales</taxon>
        <taxon>Pyramimonadaceae</taxon>
        <taxon>Cymbomonas</taxon>
    </lineage>
</organism>
<evidence type="ECO:0000256" key="7">
    <source>
        <dbReference type="ARBA" id="ARBA00038826"/>
    </source>
</evidence>
<comment type="caution">
    <text evidence="12">The sequence shown here is derived from an EMBL/GenBank/DDBJ whole genome shotgun (WGS) entry which is preliminary data.</text>
</comment>
<keyword evidence="4 9" id="KW-0934">Plastid</keyword>
<comment type="subunit">
    <text evidence="7 9 10">Heterohexadecamer of 8 large and 8 small subunits.</text>
</comment>
<comment type="miscellaneous">
    <text evidence="9">The basic functional RuBisCO is composed of a large chain homodimer in a 'head-to-tail' conformation. In form I RuBisCO this homodimer is arranged in a barrel-like tetramer with the small subunits forming a tetrameric 'cap' on each end of the 'barrel'.</text>
</comment>
<evidence type="ECO:0000313" key="13">
    <source>
        <dbReference type="Proteomes" id="UP001190700"/>
    </source>
</evidence>
<dbReference type="HAMAP" id="MF_00859">
    <property type="entry name" value="RuBisCO_S_bact"/>
    <property type="match status" value="1"/>
</dbReference>
<evidence type="ECO:0000259" key="11">
    <source>
        <dbReference type="SMART" id="SM00961"/>
    </source>
</evidence>
<dbReference type="SUPFAM" id="SSF55239">
    <property type="entry name" value="RuBisCO, small subunit"/>
    <property type="match status" value="1"/>
</dbReference>
<comment type="subcellular location">
    <subcellularLocation>
        <location evidence="9">Plastid</location>
        <location evidence="9">Chloroplast</location>
    </subcellularLocation>
</comment>
<dbReference type="EMBL" id="LGRX02035172">
    <property type="protein sequence ID" value="KAK3236026.1"/>
    <property type="molecule type" value="Genomic_DNA"/>
</dbReference>
<comment type="function">
    <text evidence="8 9 10">RuBisCO catalyzes two reactions: the carboxylation of D-ribulose 1,5-bisphosphate, the primary event in carbon dioxide fixation, as well as the oxidative fragmentation of the pentose substrate. Both reactions occur simultaneously and in competition at the same active site. Although the small subunit is not catalytic it is essential for maximal activity.</text>
</comment>
<keyword evidence="2 9" id="KW-0602">Photosynthesis</keyword>
<dbReference type="Gene3D" id="3.30.190.10">
    <property type="entry name" value="Ribulose bisphosphate carboxylase, small subunit"/>
    <property type="match status" value="1"/>
</dbReference>
<evidence type="ECO:0000313" key="12">
    <source>
        <dbReference type="EMBL" id="KAK3236026.1"/>
    </source>
</evidence>
<dbReference type="FunFam" id="3.30.190.10:FF:000001">
    <property type="entry name" value="Ribulose bisphosphate carboxylase small chain, chloroplastic"/>
    <property type="match status" value="1"/>
</dbReference>
<evidence type="ECO:0000256" key="6">
    <source>
        <dbReference type="ARBA" id="ARBA00023300"/>
    </source>
</evidence>
<evidence type="ECO:0000256" key="4">
    <source>
        <dbReference type="ARBA" id="ARBA00022640"/>
    </source>
</evidence>
<dbReference type="CDD" id="cd03527">
    <property type="entry name" value="RuBisCO_small"/>
    <property type="match status" value="1"/>
</dbReference>
<protein>
    <recommendedName>
        <fullName evidence="9">Ribulose bisphosphate carboxylase small subunit, chloroplastic</fullName>
        <shortName evidence="9">RuBisCO small subunit</shortName>
    </recommendedName>
</protein>
<dbReference type="GO" id="GO:0016984">
    <property type="term" value="F:ribulose-bisphosphate carboxylase activity"/>
    <property type="evidence" value="ECO:0007669"/>
    <property type="project" value="UniProtKB-UniRule"/>
</dbReference>
<evidence type="ECO:0000256" key="1">
    <source>
        <dbReference type="ARBA" id="ARBA00022528"/>
    </source>
</evidence>
<evidence type="ECO:0000256" key="10">
    <source>
        <dbReference type="RuleBase" id="RU003627"/>
    </source>
</evidence>
<keyword evidence="6 9" id="KW-0120">Carbon dioxide fixation</keyword>
<dbReference type="GO" id="GO:0009853">
    <property type="term" value="P:photorespiration"/>
    <property type="evidence" value="ECO:0007669"/>
    <property type="project" value="UniProtKB-UniRule"/>
</dbReference>
<dbReference type="InterPro" id="IPR024681">
    <property type="entry name" value="RuBisCO_ssu"/>
</dbReference>
<evidence type="ECO:0000256" key="8">
    <source>
        <dbReference type="ARBA" id="ARBA00055447"/>
    </source>
</evidence>
<dbReference type="PANTHER" id="PTHR31262">
    <property type="entry name" value="RIBULOSE BISPHOSPHATE CARBOXYLASE SMALL CHAIN 1, CHLOROPLASTIC"/>
    <property type="match status" value="1"/>
</dbReference>